<evidence type="ECO:0000259" key="6">
    <source>
        <dbReference type="PROSITE" id="PS50305"/>
    </source>
</evidence>
<reference evidence="7 8" key="1">
    <citation type="submission" date="2019-03" db="EMBL/GenBank/DDBJ databases">
        <authorList>
            <person name="Kim M.K.M."/>
        </authorList>
    </citation>
    <scope>NUCLEOTIDE SEQUENCE [LARGE SCALE GENOMIC DNA]</scope>
    <source>
        <strain evidence="7 8">18JY21-1</strain>
    </source>
</reference>
<evidence type="ECO:0000256" key="1">
    <source>
        <dbReference type="ARBA" id="ARBA00022490"/>
    </source>
</evidence>
<proteinExistence type="inferred from homology"/>
<gene>
    <name evidence="4" type="primary">cobB</name>
    <name evidence="7" type="ORF">E0485_04100</name>
</gene>
<comment type="similarity">
    <text evidence="4">Belongs to the sirtuin family. Class U subfamily.</text>
</comment>
<keyword evidence="3 4" id="KW-0520">NAD</keyword>
<evidence type="ECO:0000256" key="5">
    <source>
        <dbReference type="PROSITE-ProRule" id="PRU00236"/>
    </source>
</evidence>
<feature type="binding site" evidence="4">
    <location>
        <position position="120"/>
    </location>
    <ligand>
        <name>NAD(+)</name>
        <dbReference type="ChEBI" id="CHEBI:57540"/>
    </ligand>
</feature>
<dbReference type="PROSITE" id="PS50305">
    <property type="entry name" value="SIRTUIN"/>
    <property type="match status" value="1"/>
</dbReference>
<name>A0A4R4EJY9_9BACL</name>
<dbReference type="InterPro" id="IPR026590">
    <property type="entry name" value="Ssirtuin_cat_dom"/>
</dbReference>
<feature type="active site" description="Proton acceptor" evidence="4 5">
    <location>
        <position position="120"/>
    </location>
</feature>
<dbReference type="PANTHER" id="PTHR11085">
    <property type="entry name" value="NAD-DEPENDENT PROTEIN DEACYLASE SIRTUIN-5, MITOCHONDRIAL-RELATED"/>
    <property type="match status" value="1"/>
</dbReference>
<dbReference type="HAMAP" id="MF_01968">
    <property type="entry name" value="Sirtuin_ClassU"/>
    <property type="match status" value="1"/>
</dbReference>
<feature type="binding site" evidence="4">
    <location>
        <position position="102"/>
    </location>
    <ligand>
        <name>NAD(+)</name>
        <dbReference type="ChEBI" id="CHEBI:57540"/>
    </ligand>
</feature>
<dbReference type="RefSeq" id="WP_132416694.1">
    <property type="nucleotide sequence ID" value="NZ_SKFG01000002.1"/>
</dbReference>
<comment type="subcellular location">
    <subcellularLocation>
        <location evidence="4">Cytoplasm</location>
    </subcellularLocation>
</comment>
<comment type="caution">
    <text evidence="7">The sequence shown here is derived from an EMBL/GenBank/DDBJ whole genome shotgun (WGS) entry which is preliminary data.</text>
</comment>
<feature type="binding site" evidence="4">
    <location>
        <position position="22"/>
    </location>
    <ligand>
        <name>NAD(+)</name>
        <dbReference type="ChEBI" id="CHEBI:57540"/>
    </ligand>
</feature>
<protein>
    <recommendedName>
        <fullName evidence="4">NAD-dependent protein deacetylase</fullName>
        <ecNumber evidence="4">2.3.1.286</ecNumber>
    </recommendedName>
    <alternativeName>
        <fullName evidence="4">Regulatory protein SIR2 homolog</fullName>
    </alternativeName>
</protein>
<dbReference type="InterPro" id="IPR029035">
    <property type="entry name" value="DHS-like_NAD/FAD-binding_dom"/>
</dbReference>
<dbReference type="InterPro" id="IPR026591">
    <property type="entry name" value="Sirtuin_cat_small_dom_sf"/>
</dbReference>
<feature type="binding site" evidence="4">
    <location>
        <position position="214"/>
    </location>
    <ligand>
        <name>NAD(+)</name>
        <dbReference type="ChEBI" id="CHEBI:57540"/>
    </ligand>
</feature>
<feature type="binding site" evidence="4 5">
    <location>
        <position position="153"/>
    </location>
    <ligand>
        <name>Zn(2+)</name>
        <dbReference type="ChEBI" id="CHEBI:29105"/>
    </ligand>
</feature>
<dbReference type="GO" id="GO:0008270">
    <property type="term" value="F:zinc ion binding"/>
    <property type="evidence" value="ECO:0007669"/>
    <property type="project" value="UniProtKB-UniRule"/>
</dbReference>
<dbReference type="SUPFAM" id="SSF52467">
    <property type="entry name" value="DHS-like NAD/FAD-binding domain"/>
    <property type="match status" value="1"/>
</dbReference>
<dbReference type="PANTHER" id="PTHR11085:SF4">
    <property type="entry name" value="NAD-DEPENDENT PROTEIN DEACYLASE"/>
    <property type="match status" value="1"/>
</dbReference>
<evidence type="ECO:0000313" key="8">
    <source>
        <dbReference type="Proteomes" id="UP000295418"/>
    </source>
</evidence>
<evidence type="ECO:0000256" key="2">
    <source>
        <dbReference type="ARBA" id="ARBA00022679"/>
    </source>
</evidence>
<feature type="binding site" evidence="4">
    <location>
        <position position="33"/>
    </location>
    <ligand>
        <name>nicotinamide</name>
        <dbReference type="ChEBI" id="CHEBI:17154"/>
    </ligand>
</feature>
<dbReference type="GO" id="GO:0017136">
    <property type="term" value="F:histone deacetylase activity, NAD-dependent"/>
    <property type="evidence" value="ECO:0007669"/>
    <property type="project" value="TreeGrafter"/>
</dbReference>
<dbReference type="NCBIfam" id="NF001753">
    <property type="entry name" value="PRK00481.1-3"/>
    <property type="match status" value="1"/>
</dbReference>
<dbReference type="Gene3D" id="3.30.1600.10">
    <property type="entry name" value="SIR2/SIRT2 'Small Domain"/>
    <property type="match status" value="1"/>
</dbReference>
<evidence type="ECO:0000313" key="7">
    <source>
        <dbReference type="EMBL" id="TCZ80047.1"/>
    </source>
</evidence>
<accession>A0A4R4EJY9</accession>
<feature type="binding site" evidence="4">
    <location>
        <position position="34"/>
    </location>
    <ligand>
        <name>NAD(+)</name>
        <dbReference type="ChEBI" id="CHEBI:57540"/>
    </ligand>
</feature>
<keyword evidence="4 5" id="KW-0479">Metal-binding</keyword>
<keyword evidence="2 4" id="KW-0808">Transferase</keyword>
<feature type="binding site" evidence="4">
    <location>
        <position position="33"/>
    </location>
    <ligand>
        <name>NAD(+)</name>
        <dbReference type="ChEBI" id="CHEBI:57540"/>
    </ligand>
</feature>
<feature type="binding site" evidence="4">
    <location>
        <position position="105"/>
    </location>
    <ligand>
        <name>NAD(+)</name>
        <dbReference type="ChEBI" id="CHEBI:57540"/>
    </ligand>
</feature>
<feature type="binding site" evidence="4">
    <location>
        <position position="105"/>
    </location>
    <ligand>
        <name>nicotinamide</name>
        <dbReference type="ChEBI" id="CHEBI:17154"/>
    </ligand>
</feature>
<feature type="binding site" evidence="4">
    <location>
        <position position="104"/>
    </location>
    <ligand>
        <name>NAD(+)</name>
        <dbReference type="ChEBI" id="CHEBI:57540"/>
    </ligand>
</feature>
<feature type="binding site" evidence="4 5">
    <location>
        <position position="128"/>
    </location>
    <ligand>
        <name>Zn(2+)</name>
        <dbReference type="ChEBI" id="CHEBI:29105"/>
    </ligand>
</feature>
<feature type="domain" description="Deacetylase sirtuin-type" evidence="6">
    <location>
        <begin position="1"/>
        <end position="242"/>
    </location>
</feature>
<feature type="binding site" evidence="4">
    <location>
        <position position="26"/>
    </location>
    <ligand>
        <name>NAD(+)</name>
        <dbReference type="ChEBI" id="CHEBI:57540"/>
    </ligand>
</feature>
<dbReference type="GO" id="GO:0070403">
    <property type="term" value="F:NAD+ binding"/>
    <property type="evidence" value="ECO:0007669"/>
    <property type="project" value="UniProtKB-UniRule"/>
</dbReference>
<feature type="binding site" evidence="4">
    <location>
        <position position="191"/>
    </location>
    <ligand>
        <name>NAD(+)</name>
        <dbReference type="ChEBI" id="CHEBI:57540"/>
    </ligand>
</feature>
<dbReference type="Gene3D" id="3.40.50.1220">
    <property type="entry name" value="TPP-binding domain"/>
    <property type="match status" value="1"/>
</dbReference>
<dbReference type="NCBIfam" id="NF001752">
    <property type="entry name" value="PRK00481.1-1"/>
    <property type="match status" value="1"/>
</dbReference>
<comment type="catalytic activity">
    <reaction evidence="4">
        <text>N(6)-acetyl-L-lysyl-[protein] + NAD(+) + H2O = 2''-O-acetyl-ADP-D-ribose + nicotinamide + L-lysyl-[protein]</text>
        <dbReference type="Rhea" id="RHEA:43636"/>
        <dbReference type="Rhea" id="RHEA-COMP:9752"/>
        <dbReference type="Rhea" id="RHEA-COMP:10731"/>
        <dbReference type="ChEBI" id="CHEBI:15377"/>
        <dbReference type="ChEBI" id="CHEBI:17154"/>
        <dbReference type="ChEBI" id="CHEBI:29969"/>
        <dbReference type="ChEBI" id="CHEBI:57540"/>
        <dbReference type="ChEBI" id="CHEBI:61930"/>
        <dbReference type="ChEBI" id="CHEBI:83767"/>
        <dbReference type="EC" id="2.3.1.286"/>
    </reaction>
</comment>
<sequence length="242" mass="27200">MNWNELKDLLNKSRNIVFFGGAGTSTESNIPDFRSASGLYKEKAYAYPPEVMLSHRFFMNRTEEFYDFYRSKMIYPDAMPNKAHLALAELERRQQLKAVITQNIDGLHQQAGSKRVIELHGSVHRNYCMDCGEKYDLAFVIDKGAVVPHCNKCGGIVKPDVVLYEEALDSAVIEQALQYISEADMLIIGGTSLTVQPAAGMIRYYRGDKLVLINQDTTPYDGHANFVIHDRVGAVLDALISE</sequence>
<organism evidence="7 8">
    <name type="scientific">Paenibacillus albiflavus</name>
    <dbReference type="NCBI Taxonomy" id="2545760"/>
    <lineage>
        <taxon>Bacteria</taxon>
        <taxon>Bacillati</taxon>
        <taxon>Bacillota</taxon>
        <taxon>Bacilli</taxon>
        <taxon>Bacillales</taxon>
        <taxon>Paenibacillaceae</taxon>
        <taxon>Paenibacillus</taxon>
    </lineage>
</organism>
<dbReference type="EC" id="2.3.1.286" evidence="4"/>
<dbReference type="AlphaFoldDB" id="A0A4R4EJY9"/>
<feature type="binding site" evidence="4">
    <location>
        <position position="192"/>
    </location>
    <ligand>
        <name>NAD(+)</name>
        <dbReference type="ChEBI" id="CHEBI:57540"/>
    </ligand>
</feature>
<keyword evidence="1 4" id="KW-0963">Cytoplasm</keyword>
<dbReference type="InterPro" id="IPR003000">
    <property type="entry name" value="Sirtuin"/>
</dbReference>
<evidence type="ECO:0000256" key="3">
    <source>
        <dbReference type="ARBA" id="ARBA00023027"/>
    </source>
</evidence>
<feature type="binding site" evidence="4">
    <location>
        <position position="104"/>
    </location>
    <ligand>
        <name>nicotinamide</name>
        <dbReference type="ChEBI" id="CHEBI:17154"/>
    </ligand>
</feature>
<dbReference type="GO" id="GO:0005737">
    <property type="term" value="C:cytoplasm"/>
    <property type="evidence" value="ECO:0007669"/>
    <property type="project" value="UniProtKB-SubCell"/>
</dbReference>
<comment type="function">
    <text evidence="4">NAD-dependent protein deacetylase which modulates the activities of several enzymes which are inactive in their acetylated form.</text>
</comment>
<feature type="binding site" evidence="4">
    <location>
        <position position="232"/>
    </location>
    <ligand>
        <name>NAD(+)</name>
        <dbReference type="ChEBI" id="CHEBI:57540"/>
    </ligand>
</feature>
<dbReference type="InterPro" id="IPR050134">
    <property type="entry name" value="NAD-dep_sirtuin_deacylases"/>
</dbReference>
<evidence type="ECO:0000256" key="4">
    <source>
        <dbReference type="HAMAP-Rule" id="MF_01968"/>
    </source>
</evidence>
<dbReference type="Pfam" id="PF02146">
    <property type="entry name" value="SIR2"/>
    <property type="match status" value="1"/>
</dbReference>
<dbReference type="InterPro" id="IPR028628">
    <property type="entry name" value="Sirtuin_class_U"/>
</dbReference>
<dbReference type="OrthoDB" id="9800582at2"/>
<keyword evidence="8" id="KW-1185">Reference proteome</keyword>
<feature type="binding site" evidence="4 5">
    <location>
        <position position="150"/>
    </location>
    <ligand>
        <name>Zn(2+)</name>
        <dbReference type="ChEBI" id="CHEBI:29105"/>
    </ligand>
</feature>
<feature type="binding site" evidence="4 5">
    <location>
        <position position="131"/>
    </location>
    <ligand>
        <name>Zn(2+)</name>
        <dbReference type="ChEBI" id="CHEBI:29105"/>
    </ligand>
</feature>
<keyword evidence="4 5" id="KW-0862">Zinc</keyword>
<dbReference type="EMBL" id="SKFG01000002">
    <property type="protein sequence ID" value="TCZ80047.1"/>
    <property type="molecule type" value="Genomic_DNA"/>
</dbReference>
<comment type="cofactor">
    <cofactor evidence="4">
        <name>Zn(2+)</name>
        <dbReference type="ChEBI" id="CHEBI:29105"/>
    </cofactor>
    <text evidence="4">Binds 1 zinc ion per subunit.</text>
</comment>
<comment type="caution">
    <text evidence="4">Lacks conserved residue(s) required for the propagation of feature annotation.</text>
</comment>
<dbReference type="Proteomes" id="UP000295418">
    <property type="component" value="Unassembled WGS sequence"/>
</dbReference>